<dbReference type="PANTHER" id="PTHR30353">
    <property type="entry name" value="INNER MEMBRANE PROTEIN DEDA-RELATED"/>
    <property type="match status" value="1"/>
</dbReference>
<keyword evidence="10" id="KW-1185">Reference proteome</keyword>
<proteinExistence type="inferred from homology"/>
<dbReference type="Pfam" id="PF09335">
    <property type="entry name" value="VTT_dom"/>
    <property type="match status" value="1"/>
</dbReference>
<comment type="subcellular location">
    <subcellularLocation>
        <location evidence="1 7">Cell membrane</location>
        <topology evidence="1 7">Multi-pass membrane protein</topology>
    </subcellularLocation>
</comment>
<feature type="transmembrane region" description="Helical" evidence="7">
    <location>
        <begin position="135"/>
        <end position="157"/>
    </location>
</feature>
<keyword evidence="6 7" id="KW-0472">Membrane</keyword>
<evidence type="ECO:0000256" key="7">
    <source>
        <dbReference type="RuleBase" id="RU367016"/>
    </source>
</evidence>
<evidence type="ECO:0000256" key="3">
    <source>
        <dbReference type="ARBA" id="ARBA00022475"/>
    </source>
</evidence>
<dbReference type="InterPro" id="IPR032816">
    <property type="entry name" value="VTT_dom"/>
</dbReference>
<comment type="similarity">
    <text evidence="2 7">Belongs to the DedA family.</text>
</comment>
<sequence length="209" mass="21804">MPADLLGGLPAPLVLLVAGGFVVVEAALVIGVVLPGASALLTLGVLTQAGLVPLPVSVVTGALAALAGSQAAYAFGRWRPHALSNRWLAHPRAARARQLLARFGGAAVLLGQWVVGARTLTPRLAAASGLPYRRFLPWNLPSAAVWGTVMVLLGYAAGEAYQRVSWVLAVVAAGLLVLLVLVARRWLRRNPLPGEVVTDTPVRVEGSLR</sequence>
<accession>A0ABR6BF12</accession>
<name>A0ABR6BF12_9PSEU</name>
<feature type="transmembrane region" description="Helical" evidence="7">
    <location>
        <begin position="54"/>
        <end position="78"/>
    </location>
</feature>
<feature type="transmembrane region" description="Helical" evidence="7">
    <location>
        <begin position="99"/>
        <end position="115"/>
    </location>
</feature>
<keyword evidence="5 7" id="KW-1133">Transmembrane helix</keyword>
<comment type="caution">
    <text evidence="9">The sequence shown here is derived from an EMBL/GenBank/DDBJ whole genome shotgun (WGS) entry which is preliminary data.</text>
</comment>
<organism evidence="9 10">
    <name type="scientific">Kutzneria viridogrisea</name>
    <dbReference type="NCBI Taxonomy" id="47990"/>
    <lineage>
        <taxon>Bacteria</taxon>
        <taxon>Bacillati</taxon>
        <taxon>Actinomycetota</taxon>
        <taxon>Actinomycetes</taxon>
        <taxon>Pseudonocardiales</taxon>
        <taxon>Pseudonocardiaceae</taxon>
        <taxon>Kutzneria</taxon>
    </lineage>
</organism>
<gene>
    <name evidence="9" type="ORF">BC739_002662</name>
</gene>
<dbReference type="InterPro" id="IPR032818">
    <property type="entry name" value="DedA-like"/>
</dbReference>
<reference evidence="9 10" key="1">
    <citation type="submission" date="2020-08" db="EMBL/GenBank/DDBJ databases">
        <title>Genomic Encyclopedia of Archaeal and Bacterial Type Strains, Phase II (KMG-II): from individual species to whole genera.</title>
        <authorList>
            <person name="Goeker M."/>
        </authorList>
    </citation>
    <scope>NUCLEOTIDE SEQUENCE [LARGE SCALE GENOMIC DNA]</scope>
    <source>
        <strain evidence="9 10">DSM 43850</strain>
    </source>
</reference>
<feature type="transmembrane region" description="Helical" evidence="7">
    <location>
        <begin position="12"/>
        <end position="34"/>
    </location>
</feature>
<feature type="transmembrane region" description="Helical" evidence="7">
    <location>
        <begin position="164"/>
        <end position="183"/>
    </location>
</feature>
<evidence type="ECO:0000256" key="1">
    <source>
        <dbReference type="ARBA" id="ARBA00004651"/>
    </source>
</evidence>
<dbReference type="EMBL" id="JACJID010000002">
    <property type="protein sequence ID" value="MBA8925463.1"/>
    <property type="molecule type" value="Genomic_DNA"/>
</dbReference>
<evidence type="ECO:0000313" key="9">
    <source>
        <dbReference type="EMBL" id="MBA8925463.1"/>
    </source>
</evidence>
<evidence type="ECO:0000259" key="8">
    <source>
        <dbReference type="Pfam" id="PF09335"/>
    </source>
</evidence>
<dbReference type="RefSeq" id="WP_025360147.1">
    <property type="nucleotide sequence ID" value="NZ_BAAABQ010000084.1"/>
</dbReference>
<keyword evidence="4 7" id="KW-0812">Transmembrane</keyword>
<dbReference type="PANTHER" id="PTHR30353:SF0">
    <property type="entry name" value="TRANSMEMBRANE PROTEIN"/>
    <property type="match status" value="1"/>
</dbReference>
<evidence type="ECO:0000256" key="6">
    <source>
        <dbReference type="ARBA" id="ARBA00023136"/>
    </source>
</evidence>
<evidence type="ECO:0000256" key="2">
    <source>
        <dbReference type="ARBA" id="ARBA00010792"/>
    </source>
</evidence>
<keyword evidence="3 7" id="KW-1003">Cell membrane</keyword>
<evidence type="ECO:0000313" key="10">
    <source>
        <dbReference type="Proteomes" id="UP000517916"/>
    </source>
</evidence>
<protein>
    <submittedName>
        <fullName evidence="9">Membrane protein DedA with SNARE-associated domain</fullName>
    </submittedName>
</protein>
<evidence type="ECO:0000256" key="5">
    <source>
        <dbReference type="ARBA" id="ARBA00022989"/>
    </source>
</evidence>
<evidence type="ECO:0000256" key="4">
    <source>
        <dbReference type="ARBA" id="ARBA00022692"/>
    </source>
</evidence>
<feature type="domain" description="VTT" evidence="8">
    <location>
        <begin position="35"/>
        <end position="155"/>
    </location>
</feature>
<dbReference type="Proteomes" id="UP000517916">
    <property type="component" value="Unassembled WGS sequence"/>
</dbReference>